<dbReference type="KEGG" id="apra:G3A50_04430"/>
<dbReference type="EMBL" id="CP048630">
    <property type="protein sequence ID" value="QIB36078.1"/>
    <property type="molecule type" value="Genomic_DNA"/>
</dbReference>
<feature type="domain" description="DUF305" evidence="2">
    <location>
        <begin position="11"/>
        <end position="111"/>
    </location>
</feature>
<dbReference type="Pfam" id="PF03713">
    <property type="entry name" value="DUF305"/>
    <property type="match status" value="1"/>
</dbReference>
<dbReference type="PANTHER" id="PTHR36933">
    <property type="entry name" value="SLL0788 PROTEIN"/>
    <property type="match status" value="1"/>
</dbReference>
<sequence length="117" mass="13004">MPMMQPGTMQPGSMSHDAMPMDHSAHMPGADDSASTRAFEEAGARMHKDMAIQYSGNTDVDFVRGMIPHHMGAVDMARVELQFGKDPELRKLAEDIIEAQDKEIAFMKAWLAKNVKE</sequence>
<dbReference type="Proteomes" id="UP000464751">
    <property type="component" value="Chromosome"/>
</dbReference>
<dbReference type="AlphaFoldDB" id="A0A6P1YRH5"/>
<dbReference type="PANTHER" id="PTHR36933:SF1">
    <property type="entry name" value="SLL0788 PROTEIN"/>
    <property type="match status" value="1"/>
</dbReference>
<evidence type="ECO:0000259" key="2">
    <source>
        <dbReference type="Pfam" id="PF03713"/>
    </source>
</evidence>
<dbReference type="InterPro" id="IPR005183">
    <property type="entry name" value="DUF305_CopM-like"/>
</dbReference>
<feature type="region of interest" description="Disordered" evidence="1">
    <location>
        <begin position="1"/>
        <end position="36"/>
    </location>
</feature>
<keyword evidence="4" id="KW-1185">Reference proteome</keyword>
<reference evidence="3 4" key="1">
    <citation type="submission" date="2020-02" db="EMBL/GenBank/DDBJ databases">
        <authorList>
            <person name="Li G."/>
        </authorList>
    </citation>
    <scope>NUCLEOTIDE SEQUENCE [LARGE SCALE GENOMIC DNA]</scope>
    <source>
        <strain evidence="3 4">DSM 102029</strain>
    </source>
</reference>
<gene>
    <name evidence="3" type="ORF">G3A50_04430</name>
</gene>
<dbReference type="Gene3D" id="1.20.1260.10">
    <property type="match status" value="1"/>
</dbReference>
<evidence type="ECO:0000313" key="3">
    <source>
        <dbReference type="EMBL" id="QIB36078.1"/>
    </source>
</evidence>
<accession>A0A6P1YRH5</accession>
<dbReference type="InterPro" id="IPR012347">
    <property type="entry name" value="Ferritin-like"/>
</dbReference>
<protein>
    <submittedName>
        <fullName evidence="3">DUF305 domain-containing protein</fullName>
    </submittedName>
</protein>
<evidence type="ECO:0000313" key="4">
    <source>
        <dbReference type="Proteomes" id="UP000464751"/>
    </source>
</evidence>
<name>A0A6P1YRH5_9HYPH</name>
<evidence type="ECO:0000256" key="1">
    <source>
        <dbReference type="SAM" id="MobiDB-lite"/>
    </source>
</evidence>
<organism evidence="3 4">
    <name type="scientific">Ancylobacter pratisalsi</name>
    <dbReference type="NCBI Taxonomy" id="1745854"/>
    <lineage>
        <taxon>Bacteria</taxon>
        <taxon>Pseudomonadati</taxon>
        <taxon>Pseudomonadota</taxon>
        <taxon>Alphaproteobacteria</taxon>
        <taxon>Hyphomicrobiales</taxon>
        <taxon>Xanthobacteraceae</taxon>
        <taxon>Ancylobacter</taxon>
    </lineage>
</organism>
<proteinExistence type="predicted"/>
<feature type="compositionally biased region" description="Low complexity" evidence="1">
    <location>
        <begin position="1"/>
        <end position="14"/>
    </location>
</feature>